<evidence type="ECO:0000313" key="1">
    <source>
        <dbReference type="EMBL" id="KAK9522359.1"/>
    </source>
</evidence>
<dbReference type="AlphaFoldDB" id="A0AAW1EIA5"/>
<dbReference type="Proteomes" id="UP001488805">
    <property type="component" value="Unassembled WGS sequence"/>
</dbReference>
<protein>
    <submittedName>
        <fullName evidence="1">Uncharacterized protein</fullName>
    </submittedName>
</protein>
<keyword evidence="2" id="KW-1185">Reference proteome</keyword>
<dbReference type="EMBL" id="JBCEZU010000221">
    <property type="protein sequence ID" value="KAK9522359.1"/>
    <property type="molecule type" value="Genomic_DNA"/>
</dbReference>
<gene>
    <name evidence="1" type="ORF">VZT92_018829</name>
</gene>
<accession>A0AAW1EIA5</accession>
<comment type="caution">
    <text evidence="1">The sequence shown here is derived from an EMBL/GenBank/DDBJ whole genome shotgun (WGS) entry which is preliminary data.</text>
</comment>
<organism evidence="1 2">
    <name type="scientific">Zoarces viviparus</name>
    <name type="common">Viviparous eelpout</name>
    <name type="synonym">Blennius viviparus</name>
    <dbReference type="NCBI Taxonomy" id="48416"/>
    <lineage>
        <taxon>Eukaryota</taxon>
        <taxon>Metazoa</taxon>
        <taxon>Chordata</taxon>
        <taxon>Craniata</taxon>
        <taxon>Vertebrata</taxon>
        <taxon>Euteleostomi</taxon>
        <taxon>Actinopterygii</taxon>
        <taxon>Neopterygii</taxon>
        <taxon>Teleostei</taxon>
        <taxon>Neoteleostei</taxon>
        <taxon>Acanthomorphata</taxon>
        <taxon>Eupercaria</taxon>
        <taxon>Perciformes</taxon>
        <taxon>Cottioidei</taxon>
        <taxon>Zoarcales</taxon>
        <taxon>Zoarcidae</taxon>
        <taxon>Zoarcinae</taxon>
        <taxon>Zoarces</taxon>
    </lineage>
</organism>
<proteinExistence type="predicted"/>
<evidence type="ECO:0000313" key="2">
    <source>
        <dbReference type="Proteomes" id="UP001488805"/>
    </source>
</evidence>
<sequence length="71" mass="7412">MSSLFLSPDMELRAGAVTSAQSPVLGPRGASCAPVFHGTVPDLPHGPSSFTVTVLERKRSKQTCGGRESLT</sequence>
<reference evidence="1 2" key="1">
    <citation type="journal article" date="2024" name="Genome Biol. Evol.">
        <title>Chromosome-level genome assembly of the viviparous eelpout Zoarces viviparus.</title>
        <authorList>
            <person name="Fuhrmann N."/>
            <person name="Brasseur M.V."/>
            <person name="Bakowski C.E."/>
            <person name="Podsiadlowski L."/>
            <person name="Prost S."/>
            <person name="Krehenwinkel H."/>
            <person name="Mayer C."/>
        </authorList>
    </citation>
    <scope>NUCLEOTIDE SEQUENCE [LARGE SCALE GENOMIC DNA]</scope>
    <source>
        <strain evidence="1">NO-MEL_2022_Ind0_liver</strain>
    </source>
</reference>
<name>A0AAW1EIA5_ZOAVI</name>